<evidence type="ECO:0000256" key="2">
    <source>
        <dbReference type="SAM" id="MobiDB-lite"/>
    </source>
</evidence>
<feature type="compositionally biased region" description="Pro residues" evidence="2">
    <location>
        <begin position="159"/>
        <end position="175"/>
    </location>
</feature>
<sequence length="3614" mass="376083">MGGGALDEVLGEYARGGKITAGDVRWVMWDLGRHLLAEEEAEALVELDGTGAGVIDVETMVAWISRREEAWARWCGEDSTVRLVVRAARVFRECDEAMDGEISAREFTRVHQRLAEVGLVQQGFLTCLKEVDREGDGVIEFNEFAAWIVRRSRQHEEAPPSPLPLAGPRTPPPRSSPWLEDAAGLGECPRDVAGLQEAVRLAAAAAAAATEELAELDREYGSAARDADVALAACGDADAATSRREGEVVRAEARLAEARDEIEAATGSVESARKITAATSPGASAGGLSLFYSHTPVAVSQAVIEAADELRLLQDEANDHKICEACDEALAEGHVFGAVGSLDLSTCSARGLAGALELAARLGGAKTPRAAWLVAAAAEAKTVREALVAGPTTWGTRALDPLRLRDAAARLDAEAIRLRGDGDLAPWYASTGIAKELGLVAATAEARAAASSLRAAVVAQPVTGSPGALDVRSARAGLAALEDALGASDALREPTPHVSALADAARAALRLREAACAAVDADAQQQHDDSAALARSDSVGSQLSSLSVQSAPARHLAAAAAAHRAAAALRTPGLDEGGPLFEELEDDGSTVAPLDDGAGSVAPRRLGRAYKGGVDKGAALSALSAAVAVLASLLDAPLHGGGDDDGAGDAEDSTTASLLGQEKALVEADLHDRIIARDVPLALADGRTAGRPGPGLRVAANDATLAALRAATAHAREWAVRCGTSRAKELLERAELLLACRDAASEEDWEAVDAALSGVATFTVSHSPSSSSSSPRHAASKLQHAKALAAAGAEVELLRLEVNDRKMRCAAYDALATGRVVGVAGAIDVDTSPCSPADLNAAHVFATEELGGPQTAEARRVYATVGIVARARSALAECEGYFCDEWDSNEALFPETLRPCYDAIVAVSRERHPTQPELAAALLDKEGGAELAIVLRTAEARRVAKALRAALSSDESVAKGPLDALDLAGARASIEAIETALADFDRLEVPTPHTSALAALCAEVKALRLACFEAFDDSENESDDDENEKNDDNDDGGGGGEKKGFESIVEAEAERDAALEAAIRGLRDTLDCKLRSEGDDNVVRHADASETRGDVVGAEVDRIELAFHERLISRDLPRSLRAGRVFGELGALSVDIAKIDRLERDAQHARAWAGRCGTRGSLELLSTAQLVLACRAALADNDWAGLAAALHGPDGAAAAAARREDAPFVRFCAWAPHAVSRAAIDAADELRLLRDAVDDYEISTAAATALANHRVGGRVGALDVSGTDAKPLDAAISLAASRGGGKTARAKWLLDAAAEVRGARSALASGAQAEGSPWTTREALGAARLARSIAALAERQPDIAQNERELAFDELELVRRTAEARECATTLREAVGHDAHRPGGRVGELDVAGCEKSIPALREALKQAQRLAAPTPHTTALAETAKATLHLREALVRRADTSTDDDLDTDLATAVASAKDMLLKPLHAGGDDDAADGTHREVGHLLDAELGTAERELHDRRIARNVGRALAHGRCEGAPADVAVTANEASLAALDAAHAHAHEWASTCATPRAAALRAAAKVVLACRRAAVAGDWDGVAEELARAEPEASSLGGHHVPKEAAEELALMRREVDDRAIVLETVDALAPGHAISGAIGALDVSRCDAAVLEACLRAAKPRLANAQASPRVERLLYACAELAPRRKLLDRGSTAEQRRAAWATAPALRPANLRASLVALQLLAQRGGADSVEGAAELKLLFETADARAACVALRESVENSKRATRGTVGAIDVRGAVEGLEAVDAALERAARKQRAGVSTARLEALVAVAKATARARRAVAAVVELGDDAYSDQAMTELQEAVAEARGVDLAAAATGGADDDGGARSLVGAELDLVETELHERRSRRALVNATKPGRTRGRVGALHVGGGGDDDESAAAEAIGHARTWEARGAWSPVARELRATVELVFACRRAARERRWADVSRALDSGGDSCLCLAPASDAFVRLVGSAPPAAARFLVDAGDELATLKAQVADDAICRACRAALGAARVAGDVGALDLAACDPAPLRQALDLGAKLGGAQSPKAAWLLATAAEVEACRAALRCAVVDWGSQTLSPARLAHVLHDEMGYPAAATALWGSPLDESLGFAELFLVLHTARARAVAGALVAAVCDDKYRVVGTPGATELRGAAASLPALRAAVGDAEALLAPTPHTAALAEAARAALRVRESLVDASSSSSKDADNDDGGDELAGGGGGDDEVVLERLLLADNAEVATAIAAAKTLLDAPLFAGDDDDDAESRRRRFGHAPSTVKELLGAELALVEAEYNDRRISREVPRALGQGRCAGRAGAVVVGANAATLVTLEIATLHAREWAPRCGSAAAQEWTRTAELVLACRSAAVEGDWDAVAAALDAARRRENATSAKAAPLGPGAPPSASPRAAVSVVGPELHLLQDEVNDRSIMVALTRALDAGAVEGSVGALDATRADAGPLDRALDLAAELGGAKTSTTDRLVKTAAAVARCRAALATGDAAWESSVALSRPSLRARVDELDALEAVSSGPSRSSGDESGVASAAAELRLVLRTADARAVAAALRGAVSDEGRRVSGFPGAIDARGAAASIPLLDDALDAVRHLEVATPHVEALARCARLARACRAALVRATENNQDDDDDDDDDIELVAALAAANDELEAPLHGGGDDDATRTHNDTIASLLGDELGLVEAEVHDRRVSRDIPRALSAGRCAGAPGAIEVETNEALRELELERATTHARAWVWRCATHTSAELLAAGELVLACRRAAARGDWRGYDEACTVDAILAAKRQRDNAHRAASSLGSSDALLGPGQPPVVSAMVPLAAAEISLLQDEVNDRAIVDAAADALVGASRVRGRVGALDLSRVSPEPLDAAMDLAAKLGGAKTQRAKRLLATAAILAECRAALLARRDAWDGPLDPDRLATALADLERAPENRKLTGVAELRLISDTAEARAACSALRAAVSLPKHRVSGTCGLVDVRGAADSRAPLAAALARFAGLSTPTPHAEALAKVADACLRYRAALVRLVDAGPDAYAETLVSDLASALGAAKALYALDLRSAGDDDATTKAGGGPSTAASLLQTEVDLAERELHDRKIAHDIPKALAEGRCSGRLGAVRVSTDASHALQDLHHAVKHAREWAPKCNTPHASELLATAELALACRAAAAKQDWRTVDLALHNASDANSASSAATLPLAALGLLAPRAPDDLTSTLRDASRHKTTLAAKSQDAIAHDKLKRAEAALADAKAARERVAAASASASKTKADLDKEYKDKLARTQQALRPVPCDEAARWAPSMPPSLLNATTVVFRSSGCGLWGVVLRFVGMPLEKVALFANSSQVSGSNQLAQAVRLTFRDGAWGPYRVVGGSSLVAWFLQYSCMSFVFQAADRALSLATGLDRVVYGDAVYDDPTTREPLSKALKDAAAAVVAGAVESAVSNRAEVQRYYGLNNRFDYGAFGPALAPSVARNAIMAYSAFVATPVAYAWFWPRQAKDSTSFFAFGLALNCFFGNAIAVTMQALWGHSLDALATNRKHPAYLDVLRDGLRRDGPAAFFSPAKWGSRILMNAPAEGTLAWFYNRILPIAEPSVLRAADDLYTTFVVSAARKQ</sequence>
<feature type="region of interest" description="Disordered" evidence="2">
    <location>
        <begin position="2212"/>
        <end position="2232"/>
    </location>
</feature>
<feature type="compositionally biased region" description="Acidic residues" evidence="2">
    <location>
        <begin position="1018"/>
        <end position="1035"/>
    </location>
</feature>
<keyword evidence="3" id="KW-1133">Transmembrane helix</keyword>
<feature type="domain" description="EF-hand" evidence="4">
    <location>
        <begin position="119"/>
        <end position="154"/>
    </location>
</feature>
<dbReference type="Pfam" id="PF13499">
    <property type="entry name" value="EF-hand_7"/>
    <property type="match status" value="1"/>
</dbReference>
<organism evidence="5 6">
    <name type="scientific">Chrysophaeum taylorii</name>
    <dbReference type="NCBI Taxonomy" id="2483200"/>
    <lineage>
        <taxon>Eukaryota</taxon>
        <taxon>Sar</taxon>
        <taxon>Stramenopiles</taxon>
        <taxon>Ochrophyta</taxon>
        <taxon>Pelagophyceae</taxon>
        <taxon>Pelagomonadales</taxon>
        <taxon>Pelagomonadaceae</taxon>
        <taxon>Chrysophaeum</taxon>
    </lineage>
</organism>
<feature type="coiled-coil region" evidence="1">
    <location>
        <begin position="199"/>
        <end position="275"/>
    </location>
</feature>
<feature type="transmembrane region" description="Helical" evidence="3">
    <location>
        <begin position="3506"/>
        <end position="3528"/>
    </location>
</feature>
<keyword evidence="3" id="KW-0812">Transmembrane</keyword>
<name>A0AAD7UKM4_9STRA</name>
<feature type="transmembrane region" description="Helical" evidence="3">
    <location>
        <begin position="3477"/>
        <end position="3494"/>
    </location>
</feature>
<keyword evidence="3" id="KW-0472">Membrane</keyword>
<protein>
    <recommendedName>
        <fullName evidence="4">EF-hand domain-containing protein</fullName>
    </recommendedName>
</protein>
<dbReference type="PROSITE" id="PS50222">
    <property type="entry name" value="EF_HAND_2"/>
    <property type="match status" value="1"/>
</dbReference>
<evidence type="ECO:0000259" key="4">
    <source>
        <dbReference type="PROSITE" id="PS50222"/>
    </source>
</evidence>
<reference evidence="5" key="1">
    <citation type="submission" date="2023-01" db="EMBL/GenBank/DDBJ databases">
        <title>Metagenome sequencing of chrysophaentin producing Chrysophaeum taylorii.</title>
        <authorList>
            <person name="Davison J."/>
            <person name="Bewley C."/>
        </authorList>
    </citation>
    <scope>NUCLEOTIDE SEQUENCE</scope>
    <source>
        <strain evidence="5">NIES-1699</strain>
    </source>
</reference>
<proteinExistence type="predicted"/>
<evidence type="ECO:0000256" key="3">
    <source>
        <dbReference type="SAM" id="Phobius"/>
    </source>
</evidence>
<evidence type="ECO:0000313" key="6">
    <source>
        <dbReference type="Proteomes" id="UP001230188"/>
    </source>
</evidence>
<dbReference type="Proteomes" id="UP001230188">
    <property type="component" value="Unassembled WGS sequence"/>
</dbReference>
<evidence type="ECO:0000256" key="1">
    <source>
        <dbReference type="SAM" id="Coils"/>
    </source>
</evidence>
<dbReference type="CDD" id="cd00051">
    <property type="entry name" value="EFh"/>
    <property type="match status" value="1"/>
</dbReference>
<keyword evidence="6" id="KW-1185">Reference proteome</keyword>
<evidence type="ECO:0000313" key="5">
    <source>
        <dbReference type="EMBL" id="KAJ8607789.1"/>
    </source>
</evidence>
<dbReference type="InterPro" id="IPR011992">
    <property type="entry name" value="EF-hand-dom_pair"/>
</dbReference>
<dbReference type="GO" id="GO:0005509">
    <property type="term" value="F:calcium ion binding"/>
    <property type="evidence" value="ECO:0007669"/>
    <property type="project" value="InterPro"/>
</dbReference>
<dbReference type="EMBL" id="JAQMWT010000196">
    <property type="protein sequence ID" value="KAJ8607789.1"/>
    <property type="molecule type" value="Genomic_DNA"/>
</dbReference>
<dbReference type="Gene3D" id="1.10.238.10">
    <property type="entry name" value="EF-hand"/>
    <property type="match status" value="1"/>
</dbReference>
<gene>
    <name evidence="5" type="ORF">CTAYLR_009238</name>
</gene>
<dbReference type="InterPro" id="IPR002048">
    <property type="entry name" value="EF_hand_dom"/>
</dbReference>
<feature type="region of interest" description="Disordered" evidence="2">
    <location>
        <begin position="157"/>
        <end position="177"/>
    </location>
</feature>
<feature type="region of interest" description="Disordered" evidence="2">
    <location>
        <begin position="1018"/>
        <end position="1043"/>
    </location>
</feature>
<dbReference type="SUPFAM" id="SSF47473">
    <property type="entry name" value="EF-hand"/>
    <property type="match status" value="1"/>
</dbReference>
<comment type="caution">
    <text evidence="5">The sequence shown here is derived from an EMBL/GenBank/DDBJ whole genome shotgun (WGS) entry which is preliminary data.</text>
</comment>
<keyword evidence="1" id="KW-0175">Coiled coil</keyword>
<accession>A0AAD7UKM4</accession>